<dbReference type="Pfam" id="PF00665">
    <property type="entry name" value="rve"/>
    <property type="match status" value="1"/>
</dbReference>
<gene>
    <name evidence="2" type="ORF">RF11_03595</name>
</gene>
<sequence>MGPLPLTINGNKYIIVFINTFTKWVEAVAVRDQTSVTASKALLECIVSRFGVPDRIHSDQGRQFESELFQNICKSLGITKSRTIPYHPSGNGNVERENRTIKEMLRHCQFIPNRLGPPSISSTFCNSSIKTFFDEI</sequence>
<dbReference type="GO" id="GO:0003676">
    <property type="term" value="F:nucleic acid binding"/>
    <property type="evidence" value="ECO:0007669"/>
    <property type="project" value="InterPro"/>
</dbReference>
<dbReference type="AlphaFoldDB" id="A0A0C2JCI6"/>
<dbReference type="InterPro" id="IPR012337">
    <property type="entry name" value="RNaseH-like_sf"/>
</dbReference>
<proteinExistence type="predicted"/>
<organism evidence="2 3">
    <name type="scientific">Thelohanellus kitauei</name>
    <name type="common">Myxosporean</name>
    <dbReference type="NCBI Taxonomy" id="669202"/>
    <lineage>
        <taxon>Eukaryota</taxon>
        <taxon>Metazoa</taxon>
        <taxon>Cnidaria</taxon>
        <taxon>Myxozoa</taxon>
        <taxon>Myxosporea</taxon>
        <taxon>Bivalvulida</taxon>
        <taxon>Platysporina</taxon>
        <taxon>Myxobolidae</taxon>
        <taxon>Thelohanellus</taxon>
    </lineage>
</organism>
<dbReference type="GO" id="GO:0015074">
    <property type="term" value="P:DNA integration"/>
    <property type="evidence" value="ECO:0007669"/>
    <property type="project" value="InterPro"/>
</dbReference>
<protein>
    <submittedName>
        <fullName evidence="2">Pro-Pol polyprotein</fullName>
    </submittedName>
</protein>
<dbReference type="InterPro" id="IPR036397">
    <property type="entry name" value="RNaseH_sf"/>
</dbReference>
<dbReference type="InterPro" id="IPR050951">
    <property type="entry name" value="Retrovirus_Pol_polyprotein"/>
</dbReference>
<dbReference type="EMBL" id="JWZT01003375">
    <property type="protein sequence ID" value="KII66928.1"/>
    <property type="molecule type" value="Genomic_DNA"/>
</dbReference>
<feature type="domain" description="Integrase catalytic" evidence="1">
    <location>
        <begin position="1"/>
        <end position="136"/>
    </location>
</feature>
<evidence type="ECO:0000313" key="2">
    <source>
        <dbReference type="EMBL" id="KII66928.1"/>
    </source>
</evidence>
<reference evidence="2 3" key="1">
    <citation type="journal article" date="2014" name="Genome Biol. Evol.">
        <title>The genome of the myxosporean Thelohanellus kitauei shows adaptations to nutrient acquisition within its fish host.</title>
        <authorList>
            <person name="Yang Y."/>
            <person name="Xiong J."/>
            <person name="Zhou Z."/>
            <person name="Huo F."/>
            <person name="Miao W."/>
            <person name="Ran C."/>
            <person name="Liu Y."/>
            <person name="Zhang J."/>
            <person name="Feng J."/>
            <person name="Wang M."/>
            <person name="Wang M."/>
            <person name="Wang L."/>
            <person name="Yao B."/>
        </authorList>
    </citation>
    <scope>NUCLEOTIDE SEQUENCE [LARGE SCALE GENOMIC DNA]</scope>
    <source>
        <strain evidence="2">Wuqing</strain>
    </source>
</reference>
<name>A0A0C2JCI6_THEKT</name>
<comment type="caution">
    <text evidence="2">The sequence shown here is derived from an EMBL/GenBank/DDBJ whole genome shotgun (WGS) entry which is preliminary data.</text>
</comment>
<accession>A0A0C2JCI6</accession>
<dbReference type="SUPFAM" id="SSF53098">
    <property type="entry name" value="Ribonuclease H-like"/>
    <property type="match status" value="1"/>
</dbReference>
<evidence type="ECO:0000259" key="1">
    <source>
        <dbReference type="PROSITE" id="PS50994"/>
    </source>
</evidence>
<evidence type="ECO:0000313" key="3">
    <source>
        <dbReference type="Proteomes" id="UP000031668"/>
    </source>
</evidence>
<dbReference type="PANTHER" id="PTHR37984:SF15">
    <property type="entry name" value="INTEGRASE CATALYTIC DOMAIN-CONTAINING PROTEIN"/>
    <property type="match status" value="1"/>
</dbReference>
<keyword evidence="3" id="KW-1185">Reference proteome</keyword>
<dbReference type="PROSITE" id="PS50994">
    <property type="entry name" value="INTEGRASE"/>
    <property type="match status" value="1"/>
</dbReference>
<dbReference type="Gene3D" id="3.30.420.10">
    <property type="entry name" value="Ribonuclease H-like superfamily/Ribonuclease H"/>
    <property type="match status" value="1"/>
</dbReference>
<dbReference type="Proteomes" id="UP000031668">
    <property type="component" value="Unassembled WGS sequence"/>
</dbReference>
<dbReference type="InterPro" id="IPR001584">
    <property type="entry name" value="Integrase_cat-core"/>
</dbReference>
<dbReference type="OrthoDB" id="5973194at2759"/>
<dbReference type="PANTHER" id="PTHR37984">
    <property type="entry name" value="PROTEIN CBG26694"/>
    <property type="match status" value="1"/>
</dbReference>